<dbReference type="InterPro" id="IPR045050">
    <property type="entry name" value="Synaptotagmin_plant"/>
</dbReference>
<dbReference type="GO" id="GO:0008289">
    <property type="term" value="F:lipid binding"/>
    <property type="evidence" value="ECO:0007669"/>
    <property type="project" value="UniProtKB-KW"/>
</dbReference>
<evidence type="ECO:0000256" key="5">
    <source>
        <dbReference type="ARBA" id="ARBA00023136"/>
    </source>
</evidence>
<keyword evidence="3" id="KW-0445">Lipid transport</keyword>
<feature type="compositionally biased region" description="Basic and acidic residues" evidence="6">
    <location>
        <begin position="455"/>
        <end position="467"/>
    </location>
</feature>
<dbReference type="AlphaFoldDB" id="A0ABD3QGS0"/>
<evidence type="ECO:0000256" key="2">
    <source>
        <dbReference type="ARBA" id="ARBA00022448"/>
    </source>
</evidence>
<dbReference type="PANTHER" id="PTHR10774:SF190">
    <property type="entry name" value="C2 CALCIUM_LIPID-BINDING ENDONUCLEASE_EXONUCLEASE_PHOSPHATASE-RELATED"/>
    <property type="match status" value="1"/>
</dbReference>
<keyword evidence="7" id="KW-0812">Transmembrane</keyword>
<organism evidence="9 10">
    <name type="scientific">Cyclotella atomus</name>
    <dbReference type="NCBI Taxonomy" id="382360"/>
    <lineage>
        <taxon>Eukaryota</taxon>
        <taxon>Sar</taxon>
        <taxon>Stramenopiles</taxon>
        <taxon>Ochrophyta</taxon>
        <taxon>Bacillariophyta</taxon>
        <taxon>Coscinodiscophyceae</taxon>
        <taxon>Thalassiosirophycidae</taxon>
        <taxon>Stephanodiscales</taxon>
        <taxon>Stephanodiscaceae</taxon>
        <taxon>Cyclotella</taxon>
    </lineage>
</organism>
<evidence type="ECO:0000313" key="9">
    <source>
        <dbReference type="EMBL" id="KAL3799599.1"/>
    </source>
</evidence>
<evidence type="ECO:0000313" key="10">
    <source>
        <dbReference type="Proteomes" id="UP001530400"/>
    </source>
</evidence>
<dbReference type="InterPro" id="IPR031468">
    <property type="entry name" value="SMP_LBD"/>
</dbReference>
<accession>A0ABD3QGS0</accession>
<reference evidence="9 10" key="1">
    <citation type="submission" date="2024-10" db="EMBL/GenBank/DDBJ databases">
        <title>Updated reference genomes for cyclostephanoid diatoms.</title>
        <authorList>
            <person name="Roberts W.R."/>
            <person name="Alverson A.J."/>
        </authorList>
    </citation>
    <scope>NUCLEOTIDE SEQUENCE [LARGE SCALE GENOMIC DNA]</scope>
    <source>
        <strain evidence="9 10">AJA010-31</strain>
    </source>
</reference>
<dbReference type="Proteomes" id="UP001530400">
    <property type="component" value="Unassembled WGS sequence"/>
</dbReference>
<keyword evidence="7" id="KW-1133">Transmembrane helix</keyword>
<feature type="transmembrane region" description="Helical" evidence="7">
    <location>
        <begin position="109"/>
        <end position="136"/>
    </location>
</feature>
<keyword evidence="10" id="KW-1185">Reference proteome</keyword>
<protein>
    <recommendedName>
        <fullName evidence="8">SMP-LTD domain-containing protein</fullName>
    </recommendedName>
</protein>
<dbReference type="GO" id="GO:0016020">
    <property type="term" value="C:membrane"/>
    <property type="evidence" value="ECO:0007669"/>
    <property type="project" value="UniProtKB-SubCell"/>
</dbReference>
<evidence type="ECO:0000256" key="4">
    <source>
        <dbReference type="ARBA" id="ARBA00023121"/>
    </source>
</evidence>
<evidence type="ECO:0000256" key="7">
    <source>
        <dbReference type="SAM" id="Phobius"/>
    </source>
</evidence>
<proteinExistence type="predicted"/>
<keyword evidence="2" id="KW-0813">Transport</keyword>
<dbReference type="PROSITE" id="PS51847">
    <property type="entry name" value="SMP"/>
    <property type="match status" value="1"/>
</dbReference>
<dbReference type="CDD" id="cd21669">
    <property type="entry name" value="SMP_SF"/>
    <property type="match status" value="1"/>
</dbReference>
<evidence type="ECO:0000256" key="3">
    <source>
        <dbReference type="ARBA" id="ARBA00023055"/>
    </source>
</evidence>
<evidence type="ECO:0000256" key="1">
    <source>
        <dbReference type="ARBA" id="ARBA00004370"/>
    </source>
</evidence>
<comment type="subcellular location">
    <subcellularLocation>
        <location evidence="1">Membrane</location>
    </subcellularLocation>
</comment>
<sequence length="548" mass="61105">MKLIPLSQTSTKLHRITLTATTVFISSATAFTTPTSITHHRPQVTLHSKTAAAAAASAWLFTPERTGAILADTVSDAALKATAASADVLLDAAIVTTDTVVKTVYKAPFLSLALSFLFGGLFFSTVAAGVAAVYAFGKENTRRFKEVAGILWRRNWDVFRMSLAVTRNVLLGKEKLSGFKNRFPAAIQTLKDGYTEVCRVFTESVDAIKMETQMYSAAVGLPGLIPIQYIFDRIFPSTLTAPFEGAIQDVIEQTARDSTQIKKLVLKKFTMGDTAPRVLEARLFDLGSNDMAFDLEMKWKSTARVDLKLKVVGWAADIPVTIQNIRFEGPVRLIVLGLRPTDPGWEALLISLPRPPKIGFDLKVAGGLITQIPWLRNELERMLDETIEKEVLWPRRSVVSAPSPYKTKPLLNPMQILSLMRDDPLLRRERELMSSIPDDFRSNYEVPSTNFDIRTNGESENRDRNDEDGGNANGPLNKLRFWQRGRQSKQAHAVDALELFAQSLREEQYIPRQVVLEGVEGNKGILQRMLSVVYIPRSLLSYANREAF</sequence>
<gene>
    <name evidence="9" type="ORF">ACHAWO_008915</name>
</gene>
<keyword evidence="5 7" id="KW-0472">Membrane</keyword>
<dbReference type="PANTHER" id="PTHR10774">
    <property type="entry name" value="EXTENDED SYNAPTOTAGMIN-RELATED"/>
    <property type="match status" value="1"/>
</dbReference>
<keyword evidence="4" id="KW-0446">Lipid-binding</keyword>
<evidence type="ECO:0000256" key="6">
    <source>
        <dbReference type="SAM" id="MobiDB-lite"/>
    </source>
</evidence>
<evidence type="ECO:0000259" key="8">
    <source>
        <dbReference type="PROSITE" id="PS51847"/>
    </source>
</evidence>
<dbReference type="EMBL" id="JALLPJ020000180">
    <property type="protein sequence ID" value="KAL3799599.1"/>
    <property type="molecule type" value="Genomic_DNA"/>
</dbReference>
<dbReference type="GO" id="GO:0006869">
    <property type="term" value="P:lipid transport"/>
    <property type="evidence" value="ECO:0007669"/>
    <property type="project" value="UniProtKB-KW"/>
</dbReference>
<feature type="domain" description="SMP-LTD" evidence="8">
    <location>
        <begin position="225"/>
        <end position="402"/>
    </location>
</feature>
<feature type="region of interest" description="Disordered" evidence="6">
    <location>
        <begin position="447"/>
        <end position="476"/>
    </location>
</feature>
<comment type="caution">
    <text evidence="9">The sequence shown here is derived from an EMBL/GenBank/DDBJ whole genome shotgun (WGS) entry which is preliminary data.</text>
</comment>
<name>A0ABD3QGS0_9STRA</name>